<protein>
    <submittedName>
        <fullName evidence="1">SCAN domain-containing protein 3</fullName>
    </submittedName>
</protein>
<organism evidence="1 2">
    <name type="scientific">Oopsacas minuta</name>
    <dbReference type="NCBI Taxonomy" id="111878"/>
    <lineage>
        <taxon>Eukaryota</taxon>
        <taxon>Metazoa</taxon>
        <taxon>Porifera</taxon>
        <taxon>Hexactinellida</taxon>
        <taxon>Hexasterophora</taxon>
        <taxon>Lyssacinosida</taxon>
        <taxon>Leucopsacidae</taxon>
        <taxon>Oopsacas</taxon>
    </lineage>
</organism>
<evidence type="ECO:0000313" key="2">
    <source>
        <dbReference type="Proteomes" id="UP001165289"/>
    </source>
</evidence>
<proteinExistence type="predicted"/>
<keyword evidence="2" id="KW-1185">Reference proteome</keyword>
<dbReference type="EMBL" id="JAKMXF010000166">
    <property type="protein sequence ID" value="KAI6655849.1"/>
    <property type="molecule type" value="Genomic_DNA"/>
</dbReference>
<name>A0AAV7K5X8_9METZ</name>
<gene>
    <name evidence="1" type="ORF">LOD99_1583</name>
</gene>
<comment type="caution">
    <text evidence="1">The sequence shown here is derived from an EMBL/GenBank/DDBJ whole genome shotgun (WGS) entry which is preliminary data.</text>
</comment>
<evidence type="ECO:0000313" key="1">
    <source>
        <dbReference type="EMBL" id="KAI6655849.1"/>
    </source>
</evidence>
<accession>A0AAV7K5X8</accession>
<dbReference type="Proteomes" id="UP001165289">
    <property type="component" value="Unassembled WGS sequence"/>
</dbReference>
<sequence length="106" mass="12009">MASSQTTDKGVIKPQCVICLAVLCPESLKSSQLQKHLRNKHLELADMPKEVFAHKGSQVKKQRRDSLRASLEVAWLIARNLELFSEKPAEETISTKELLRIMLINL</sequence>
<dbReference type="AlphaFoldDB" id="A0AAV7K5X8"/>
<reference evidence="1 2" key="1">
    <citation type="journal article" date="2023" name="BMC Biol.">
        <title>The compact genome of the sponge Oopsacas minuta (Hexactinellida) is lacking key metazoan core genes.</title>
        <authorList>
            <person name="Santini S."/>
            <person name="Schenkelaars Q."/>
            <person name="Jourda C."/>
            <person name="Duchesne M."/>
            <person name="Belahbib H."/>
            <person name="Rocher C."/>
            <person name="Selva M."/>
            <person name="Riesgo A."/>
            <person name="Vervoort M."/>
            <person name="Leys S.P."/>
            <person name="Kodjabachian L."/>
            <person name="Le Bivic A."/>
            <person name="Borchiellini C."/>
            <person name="Claverie J.M."/>
            <person name="Renard E."/>
        </authorList>
    </citation>
    <scope>NUCLEOTIDE SEQUENCE [LARGE SCALE GENOMIC DNA]</scope>
    <source>
        <strain evidence="1">SPO-2</strain>
    </source>
</reference>